<protein>
    <submittedName>
        <fullName evidence="1">Uncharacterized protein</fullName>
    </submittedName>
</protein>
<organism evidence="1 2">
    <name type="scientific">Brassica cretica</name>
    <name type="common">Mustard</name>
    <dbReference type="NCBI Taxonomy" id="69181"/>
    <lineage>
        <taxon>Eukaryota</taxon>
        <taxon>Viridiplantae</taxon>
        <taxon>Streptophyta</taxon>
        <taxon>Embryophyta</taxon>
        <taxon>Tracheophyta</taxon>
        <taxon>Spermatophyta</taxon>
        <taxon>Magnoliopsida</taxon>
        <taxon>eudicotyledons</taxon>
        <taxon>Gunneridae</taxon>
        <taxon>Pentapetalae</taxon>
        <taxon>rosids</taxon>
        <taxon>malvids</taxon>
        <taxon>Brassicales</taxon>
        <taxon>Brassicaceae</taxon>
        <taxon>Brassiceae</taxon>
        <taxon>Brassica</taxon>
    </lineage>
</organism>
<dbReference type="Proteomes" id="UP000266723">
    <property type="component" value="Unassembled WGS sequence"/>
</dbReference>
<name>A0ABQ7A7D5_BRACR</name>
<proteinExistence type="predicted"/>
<comment type="caution">
    <text evidence="1">The sequence shown here is derived from an EMBL/GenBank/DDBJ whole genome shotgun (WGS) entry which is preliminary data.</text>
</comment>
<accession>A0ABQ7A7D5</accession>
<evidence type="ECO:0000313" key="1">
    <source>
        <dbReference type="EMBL" id="KAF3493575.1"/>
    </source>
</evidence>
<gene>
    <name evidence="1" type="ORF">DY000_02054671</name>
</gene>
<dbReference type="EMBL" id="QGKV02002055">
    <property type="protein sequence ID" value="KAF3493575.1"/>
    <property type="molecule type" value="Genomic_DNA"/>
</dbReference>
<sequence>MISINLGNNFITKFGQVIKNVPSTTSALTDARDQSLLNDPVSWVIDFGLFPDLV</sequence>
<keyword evidence="2" id="KW-1185">Reference proteome</keyword>
<evidence type="ECO:0000313" key="2">
    <source>
        <dbReference type="Proteomes" id="UP000266723"/>
    </source>
</evidence>
<reference evidence="1 2" key="1">
    <citation type="journal article" date="2020" name="BMC Genomics">
        <title>Intraspecific diversification of the crop wild relative Brassica cretica Lam. using demographic model selection.</title>
        <authorList>
            <person name="Kioukis A."/>
            <person name="Michalopoulou V.A."/>
            <person name="Briers L."/>
            <person name="Pirintsos S."/>
            <person name="Studholme D.J."/>
            <person name="Pavlidis P."/>
            <person name="Sarris P.F."/>
        </authorList>
    </citation>
    <scope>NUCLEOTIDE SEQUENCE [LARGE SCALE GENOMIC DNA]</scope>
    <source>
        <strain evidence="2">cv. PFS-1207/04</strain>
    </source>
</reference>